<accession>A0A1H2SZJ3</accession>
<dbReference type="AlphaFoldDB" id="A0A1H2SZJ3"/>
<dbReference type="InterPro" id="IPR022430">
    <property type="entry name" value="CHP03684"/>
</dbReference>
<dbReference type="PANTHER" id="PTHR22798">
    <property type="entry name" value="MCT-1 PROTEIN"/>
    <property type="match status" value="1"/>
</dbReference>
<dbReference type="Proteomes" id="UP000198669">
    <property type="component" value="Unassembled WGS sequence"/>
</dbReference>
<organism evidence="2 3">
    <name type="scientific">Methanohalophilus halophilus</name>
    <dbReference type="NCBI Taxonomy" id="2177"/>
    <lineage>
        <taxon>Archaea</taxon>
        <taxon>Methanobacteriati</taxon>
        <taxon>Methanobacteriota</taxon>
        <taxon>Stenosarchaea group</taxon>
        <taxon>Methanomicrobia</taxon>
        <taxon>Methanosarcinales</taxon>
        <taxon>Methanosarcinaceae</taxon>
        <taxon>Methanohalophilus</taxon>
    </lineage>
</organism>
<dbReference type="NCBIfam" id="TIGR00451">
    <property type="entry name" value="unchar_dom_2"/>
    <property type="match status" value="1"/>
</dbReference>
<dbReference type="Gene3D" id="3.10.400.20">
    <property type="match status" value="1"/>
</dbReference>
<dbReference type="GO" id="GO:0003723">
    <property type="term" value="F:RNA binding"/>
    <property type="evidence" value="ECO:0007669"/>
    <property type="project" value="InterPro"/>
</dbReference>
<dbReference type="CDD" id="cd21154">
    <property type="entry name" value="PUA_MJ1432-like"/>
    <property type="match status" value="1"/>
</dbReference>
<dbReference type="OrthoDB" id="27972at2157"/>
<dbReference type="GO" id="GO:0001731">
    <property type="term" value="P:formation of translation preinitiation complex"/>
    <property type="evidence" value="ECO:0007669"/>
    <property type="project" value="TreeGrafter"/>
</dbReference>
<dbReference type="PROSITE" id="PS50890">
    <property type="entry name" value="PUA"/>
    <property type="match status" value="1"/>
</dbReference>
<evidence type="ECO:0000313" key="2">
    <source>
        <dbReference type="EMBL" id="SDW37031.1"/>
    </source>
</evidence>
<dbReference type="GeneID" id="30584030"/>
<feature type="domain" description="PUA" evidence="1">
    <location>
        <begin position="78"/>
        <end position="152"/>
    </location>
</feature>
<dbReference type="RefSeq" id="WP_200796363.1">
    <property type="nucleotide sequence ID" value="NZ_CP017921.1"/>
</dbReference>
<dbReference type="PIRSF" id="PIRSF005067">
    <property type="entry name" value="Tma_RNA-bind_prd"/>
    <property type="match status" value="1"/>
</dbReference>
<dbReference type="InterPro" id="IPR004521">
    <property type="entry name" value="Uncharacterised_CHP00451"/>
</dbReference>
<dbReference type="SUPFAM" id="SSF88697">
    <property type="entry name" value="PUA domain-like"/>
    <property type="match status" value="1"/>
</dbReference>
<dbReference type="NCBIfam" id="NF011153">
    <property type="entry name" value="PRK14560.1-4"/>
    <property type="match status" value="1"/>
</dbReference>
<dbReference type="InterPro" id="IPR002478">
    <property type="entry name" value="PUA"/>
</dbReference>
<sequence length="160" mass="17905">MLKVKSRVQLRKSDRKKLFEGMEEKFGKISRLEDSKIESARADDMEVLIVEGKILFFKYEEDWHPTVRGVLEYGINEYVVVVDQGAVKFVINGADIMSPGIVSADPVIKEGDIVVIKEQAHNKPLAIGKALVPGTQMVADSGKAVESLHYVGDEFWNLEL</sequence>
<dbReference type="EMBL" id="FNMU01000002">
    <property type="protein sequence ID" value="SDW37031.1"/>
    <property type="molecule type" value="Genomic_DNA"/>
</dbReference>
<name>A0A1H2SZJ3_9EURY</name>
<dbReference type="SMART" id="SM00359">
    <property type="entry name" value="PUA"/>
    <property type="match status" value="1"/>
</dbReference>
<dbReference type="PANTHER" id="PTHR22798:SF0">
    <property type="entry name" value="MALIGNANT T-CELL-AMPLIFIED SEQUENCE 1"/>
    <property type="match status" value="1"/>
</dbReference>
<dbReference type="InterPro" id="IPR015266">
    <property type="entry name" value="DUF1947"/>
</dbReference>
<evidence type="ECO:0000313" key="3">
    <source>
        <dbReference type="Proteomes" id="UP000198669"/>
    </source>
</evidence>
<proteinExistence type="predicted"/>
<reference evidence="2 3" key="1">
    <citation type="submission" date="2016-10" db="EMBL/GenBank/DDBJ databases">
        <authorList>
            <person name="de Groot N.N."/>
        </authorList>
    </citation>
    <scope>NUCLEOTIDE SEQUENCE [LARGE SCALE GENOMIC DNA]</scope>
    <source>
        <strain evidence="2 3">Z-7982</strain>
    </source>
</reference>
<protein>
    <submittedName>
        <fullName evidence="2">RNA-binding protein, containing PUA domain</fullName>
    </submittedName>
</protein>
<evidence type="ECO:0000259" key="1">
    <source>
        <dbReference type="SMART" id="SM00359"/>
    </source>
</evidence>
<gene>
    <name evidence="2" type="ORF">SAMN04515625_0843</name>
</gene>
<dbReference type="NCBIfam" id="TIGR03684">
    <property type="entry name" value="arCOG00985"/>
    <property type="match status" value="1"/>
</dbReference>
<dbReference type="InterPro" id="IPR015947">
    <property type="entry name" value="PUA-like_sf"/>
</dbReference>
<dbReference type="Pfam" id="PF01472">
    <property type="entry name" value="PUA"/>
    <property type="match status" value="1"/>
</dbReference>
<dbReference type="GO" id="GO:0005737">
    <property type="term" value="C:cytoplasm"/>
    <property type="evidence" value="ECO:0007669"/>
    <property type="project" value="UniProtKB-SubCell"/>
</dbReference>
<dbReference type="InterPro" id="IPR016437">
    <property type="entry name" value="MCT-1/Tma20"/>
</dbReference>
<dbReference type="Pfam" id="PF09183">
    <property type="entry name" value="DUF1947"/>
    <property type="match status" value="1"/>
</dbReference>